<accession>A0A9N9ND02</accession>
<evidence type="ECO:0000313" key="2">
    <source>
        <dbReference type="Proteomes" id="UP000789375"/>
    </source>
</evidence>
<dbReference type="EMBL" id="CAJVPP010013899">
    <property type="protein sequence ID" value="CAG8722351.1"/>
    <property type="molecule type" value="Genomic_DNA"/>
</dbReference>
<proteinExistence type="predicted"/>
<keyword evidence="2" id="KW-1185">Reference proteome</keyword>
<feature type="non-terminal residue" evidence="1">
    <location>
        <position position="1"/>
    </location>
</feature>
<organism evidence="1 2">
    <name type="scientific">Funneliformis mosseae</name>
    <name type="common">Endomycorrhizal fungus</name>
    <name type="synonym">Glomus mosseae</name>
    <dbReference type="NCBI Taxonomy" id="27381"/>
    <lineage>
        <taxon>Eukaryota</taxon>
        <taxon>Fungi</taxon>
        <taxon>Fungi incertae sedis</taxon>
        <taxon>Mucoromycota</taxon>
        <taxon>Glomeromycotina</taxon>
        <taxon>Glomeromycetes</taxon>
        <taxon>Glomerales</taxon>
        <taxon>Glomeraceae</taxon>
        <taxon>Funneliformis</taxon>
    </lineage>
</organism>
<reference evidence="1" key="1">
    <citation type="submission" date="2021-06" db="EMBL/GenBank/DDBJ databases">
        <authorList>
            <person name="Kallberg Y."/>
            <person name="Tangrot J."/>
            <person name="Rosling A."/>
        </authorList>
    </citation>
    <scope>NUCLEOTIDE SEQUENCE</scope>
    <source>
        <strain evidence="1">87-6 pot B 2015</strain>
    </source>
</reference>
<dbReference type="AlphaFoldDB" id="A0A9N9ND02"/>
<gene>
    <name evidence="1" type="ORF">FMOSSE_LOCUS15081</name>
</gene>
<dbReference type="Proteomes" id="UP000789375">
    <property type="component" value="Unassembled WGS sequence"/>
</dbReference>
<sequence length="98" mass="11569">MVKNPETQEENAIACNKFYALFKKYYSHYIGIIDPTKCTPPYEEYVYCFPSRWIKAKKYQLRRRLDKVVYGSNPDFLGRFLIKLLRVFRAGLKGTAST</sequence>
<protein>
    <submittedName>
        <fullName evidence="1">3803_t:CDS:1</fullName>
    </submittedName>
</protein>
<comment type="caution">
    <text evidence="1">The sequence shown here is derived from an EMBL/GenBank/DDBJ whole genome shotgun (WGS) entry which is preliminary data.</text>
</comment>
<name>A0A9N9ND02_FUNMO</name>
<evidence type="ECO:0000313" key="1">
    <source>
        <dbReference type="EMBL" id="CAG8722351.1"/>
    </source>
</evidence>